<keyword evidence="2" id="KW-1185">Reference proteome</keyword>
<accession>A0A917BGQ4</accession>
<evidence type="ECO:0000313" key="1">
    <source>
        <dbReference type="EMBL" id="GGF42686.1"/>
    </source>
</evidence>
<dbReference type="RefSeq" id="WP_229660704.1">
    <property type="nucleotide sequence ID" value="NZ_BMKQ01000001.1"/>
</dbReference>
<keyword evidence="1" id="KW-0378">Hydrolase</keyword>
<evidence type="ECO:0000313" key="2">
    <source>
        <dbReference type="Proteomes" id="UP000649179"/>
    </source>
</evidence>
<protein>
    <submittedName>
        <fullName evidence="1">Hydrolase phosphatase</fullName>
    </submittedName>
</protein>
<dbReference type="GO" id="GO:0005829">
    <property type="term" value="C:cytosol"/>
    <property type="evidence" value="ECO:0007669"/>
    <property type="project" value="TreeGrafter"/>
</dbReference>
<dbReference type="InterPro" id="IPR006439">
    <property type="entry name" value="HAD-SF_hydro_IA"/>
</dbReference>
<dbReference type="PANTHER" id="PTHR43434:SF16">
    <property type="entry name" value="BLL8046 PROTEIN"/>
    <property type="match status" value="1"/>
</dbReference>
<dbReference type="Gene3D" id="3.40.50.1000">
    <property type="entry name" value="HAD superfamily/HAD-like"/>
    <property type="match status" value="1"/>
</dbReference>
<organism evidence="1 2">
    <name type="scientific">Marmoricola endophyticus</name>
    <dbReference type="NCBI Taxonomy" id="2040280"/>
    <lineage>
        <taxon>Bacteria</taxon>
        <taxon>Bacillati</taxon>
        <taxon>Actinomycetota</taxon>
        <taxon>Actinomycetes</taxon>
        <taxon>Propionibacteriales</taxon>
        <taxon>Nocardioidaceae</taxon>
        <taxon>Marmoricola</taxon>
    </lineage>
</organism>
<sequence length="229" mass="23700">MTAQDPLDLRSYDLVIFDNDGVLVDSETLTVEVEQQLLAELGWEMSTAEVVARFMGRSLAAEVAEVGDRLGADVGARFGELLVERCTQAYADHLAAVAGVPELLDRLAVAGVPTCVASSGTPEGIAAKLERTGLAAHFGDRVSSAVEVEHGKPAPDLFLLAARKAGADPARCVVVEDSVAGVTGAVAAGTTALAYGGSLAPRAELEAAGGTWFARMSDLRISARPPRGV</sequence>
<dbReference type="GO" id="GO:0006281">
    <property type="term" value="P:DNA repair"/>
    <property type="evidence" value="ECO:0007669"/>
    <property type="project" value="TreeGrafter"/>
</dbReference>
<dbReference type="SFLD" id="SFLDG01129">
    <property type="entry name" value="C1.5:_HAD__Beta-PGM__Phosphata"/>
    <property type="match status" value="1"/>
</dbReference>
<dbReference type="InterPro" id="IPR023214">
    <property type="entry name" value="HAD_sf"/>
</dbReference>
<dbReference type="EMBL" id="BMKQ01000001">
    <property type="protein sequence ID" value="GGF42686.1"/>
    <property type="molecule type" value="Genomic_DNA"/>
</dbReference>
<dbReference type="SFLD" id="SFLDG01135">
    <property type="entry name" value="C1.5.6:_HAD__Beta-PGM__Phospha"/>
    <property type="match status" value="1"/>
</dbReference>
<dbReference type="SUPFAM" id="SSF56784">
    <property type="entry name" value="HAD-like"/>
    <property type="match status" value="1"/>
</dbReference>
<reference evidence="1" key="2">
    <citation type="submission" date="2020-09" db="EMBL/GenBank/DDBJ databases">
        <authorList>
            <person name="Sun Q."/>
            <person name="Zhou Y."/>
        </authorList>
    </citation>
    <scope>NUCLEOTIDE SEQUENCE</scope>
    <source>
        <strain evidence="1">CGMCC 1.16067</strain>
    </source>
</reference>
<name>A0A917BGQ4_9ACTN</name>
<dbReference type="Proteomes" id="UP000649179">
    <property type="component" value="Unassembled WGS sequence"/>
</dbReference>
<proteinExistence type="predicted"/>
<dbReference type="NCBIfam" id="TIGR01509">
    <property type="entry name" value="HAD-SF-IA-v3"/>
    <property type="match status" value="1"/>
</dbReference>
<dbReference type="GO" id="GO:0008967">
    <property type="term" value="F:phosphoglycolate phosphatase activity"/>
    <property type="evidence" value="ECO:0007669"/>
    <property type="project" value="TreeGrafter"/>
</dbReference>
<gene>
    <name evidence="1" type="ORF">GCM10011519_15730</name>
</gene>
<dbReference type="Gene3D" id="1.10.150.240">
    <property type="entry name" value="Putative phosphatase, domain 2"/>
    <property type="match status" value="1"/>
</dbReference>
<comment type="caution">
    <text evidence="1">The sequence shown here is derived from an EMBL/GenBank/DDBJ whole genome shotgun (WGS) entry which is preliminary data.</text>
</comment>
<reference evidence="1" key="1">
    <citation type="journal article" date="2014" name="Int. J. Syst. Evol. Microbiol.">
        <title>Complete genome sequence of Corynebacterium casei LMG S-19264T (=DSM 44701T), isolated from a smear-ripened cheese.</title>
        <authorList>
            <consortium name="US DOE Joint Genome Institute (JGI-PGF)"/>
            <person name="Walter F."/>
            <person name="Albersmeier A."/>
            <person name="Kalinowski J."/>
            <person name="Ruckert C."/>
        </authorList>
    </citation>
    <scope>NUCLEOTIDE SEQUENCE</scope>
    <source>
        <strain evidence="1">CGMCC 1.16067</strain>
    </source>
</reference>
<dbReference type="Pfam" id="PF00702">
    <property type="entry name" value="Hydrolase"/>
    <property type="match status" value="1"/>
</dbReference>
<dbReference type="InterPro" id="IPR050155">
    <property type="entry name" value="HAD-like_hydrolase_sf"/>
</dbReference>
<dbReference type="InterPro" id="IPR036412">
    <property type="entry name" value="HAD-like_sf"/>
</dbReference>
<dbReference type="SFLD" id="SFLDS00003">
    <property type="entry name" value="Haloacid_Dehalogenase"/>
    <property type="match status" value="1"/>
</dbReference>
<dbReference type="PANTHER" id="PTHR43434">
    <property type="entry name" value="PHOSPHOGLYCOLATE PHOSPHATASE"/>
    <property type="match status" value="1"/>
</dbReference>
<dbReference type="AlphaFoldDB" id="A0A917BGQ4"/>
<dbReference type="InterPro" id="IPR023198">
    <property type="entry name" value="PGP-like_dom2"/>
</dbReference>